<proteinExistence type="predicted"/>
<dbReference type="Proteomes" id="UP001500804">
    <property type="component" value="Unassembled WGS sequence"/>
</dbReference>
<accession>A0ABP9NTQ9</accession>
<sequence length="111" mass="12242">MKSPVLIELVRRLGDAVHDLDGIDDVDLYEEIVFAAGHQHAAPDFHERWVSDLDDAEALVRNRLDNGWFAGHLVPTPQAWFSSSPEATNHLSIGEKPQGALWTASFLPDGA</sequence>
<reference evidence="2" key="1">
    <citation type="journal article" date="2019" name="Int. J. Syst. Evol. Microbiol.">
        <title>The Global Catalogue of Microorganisms (GCM) 10K type strain sequencing project: providing services to taxonomists for standard genome sequencing and annotation.</title>
        <authorList>
            <consortium name="The Broad Institute Genomics Platform"/>
            <consortium name="The Broad Institute Genome Sequencing Center for Infectious Disease"/>
            <person name="Wu L."/>
            <person name="Ma J."/>
        </authorList>
    </citation>
    <scope>NUCLEOTIDE SEQUENCE [LARGE SCALE GENOMIC DNA]</scope>
    <source>
        <strain evidence="2">JCM 18302</strain>
    </source>
</reference>
<evidence type="ECO:0000313" key="2">
    <source>
        <dbReference type="Proteomes" id="UP001500804"/>
    </source>
</evidence>
<gene>
    <name evidence="1" type="ORF">GCM10023320_60780</name>
</gene>
<dbReference type="RefSeq" id="WP_345609690.1">
    <property type="nucleotide sequence ID" value="NZ_BAABJO010000028.1"/>
</dbReference>
<comment type="caution">
    <text evidence="1">The sequence shown here is derived from an EMBL/GenBank/DDBJ whole genome shotgun (WGS) entry which is preliminary data.</text>
</comment>
<protein>
    <submittedName>
        <fullName evidence="1">Uncharacterized protein</fullName>
    </submittedName>
</protein>
<organism evidence="1 2">
    <name type="scientific">Pseudonocardia adelaidensis</name>
    <dbReference type="NCBI Taxonomy" id="648754"/>
    <lineage>
        <taxon>Bacteria</taxon>
        <taxon>Bacillati</taxon>
        <taxon>Actinomycetota</taxon>
        <taxon>Actinomycetes</taxon>
        <taxon>Pseudonocardiales</taxon>
        <taxon>Pseudonocardiaceae</taxon>
        <taxon>Pseudonocardia</taxon>
    </lineage>
</organism>
<evidence type="ECO:0000313" key="1">
    <source>
        <dbReference type="EMBL" id="GAA5133899.1"/>
    </source>
</evidence>
<dbReference type="EMBL" id="BAABJO010000028">
    <property type="protein sequence ID" value="GAA5133899.1"/>
    <property type="molecule type" value="Genomic_DNA"/>
</dbReference>
<keyword evidence="2" id="KW-1185">Reference proteome</keyword>
<name>A0ABP9NTQ9_9PSEU</name>